<evidence type="ECO:0000256" key="7">
    <source>
        <dbReference type="PROSITE-ProRule" id="PRU00418"/>
    </source>
</evidence>
<keyword evidence="6" id="KW-0460">Magnesium</keyword>
<feature type="modified residue" description="Phosphohistidine; by HPr" evidence="7">
    <location>
        <position position="79"/>
    </location>
</feature>
<dbReference type="PANTHER" id="PTHR34382">
    <property type="entry name" value="PTS SYSTEM N,N'-DIACETYLCHITOBIOSE-SPECIFIC EIIA COMPONENT"/>
    <property type="match status" value="1"/>
</dbReference>
<reference evidence="8 9" key="1">
    <citation type="submission" date="2018-08" db="EMBL/GenBank/DDBJ databases">
        <title>A genome reference for cultivated species of the human gut microbiota.</title>
        <authorList>
            <person name="Zou Y."/>
            <person name="Xue W."/>
            <person name="Luo G."/>
        </authorList>
    </citation>
    <scope>NUCLEOTIDE SEQUENCE [LARGE SCALE GENOMIC DNA]</scope>
    <source>
        <strain evidence="8 9">AF18-46</strain>
    </source>
</reference>
<dbReference type="GO" id="GO:0046872">
    <property type="term" value="F:metal ion binding"/>
    <property type="evidence" value="ECO:0007669"/>
    <property type="project" value="UniProtKB-KW"/>
</dbReference>
<dbReference type="GO" id="GO:0009401">
    <property type="term" value="P:phosphoenolpyruvate-dependent sugar phosphotransferase system"/>
    <property type="evidence" value="ECO:0007669"/>
    <property type="project" value="UniProtKB-KW"/>
</dbReference>
<keyword evidence="1" id="KW-0813">Transport</keyword>
<dbReference type="GO" id="GO:0016740">
    <property type="term" value="F:transferase activity"/>
    <property type="evidence" value="ECO:0007669"/>
    <property type="project" value="UniProtKB-KW"/>
</dbReference>
<feature type="binding site" evidence="6">
    <location>
        <position position="82"/>
    </location>
    <ligand>
        <name>Mg(2+)</name>
        <dbReference type="ChEBI" id="CHEBI:18420"/>
        <note>ligand shared between all trimeric partners</note>
    </ligand>
</feature>
<dbReference type="RefSeq" id="WP_118765049.1">
    <property type="nucleotide sequence ID" value="NZ_CABJCF010000003.1"/>
</dbReference>
<dbReference type="Proteomes" id="UP000284731">
    <property type="component" value="Unassembled WGS sequence"/>
</dbReference>
<dbReference type="InterPro" id="IPR036542">
    <property type="entry name" value="PTS_IIA_lac/cel_sf"/>
</dbReference>
<sequence length="114" mass="12815">MKDNNPLIQVSMQIILYAGDARNDADTALNAAENGNFKEAVHYLKDAEKNITLAHQAQTDIVQAEMAGTNYEPCLLFSHAQDTLMTITSEIKFTKRLITLYRRLDQESLEKGVL</sequence>
<organism evidence="8 9">
    <name type="scientific">Solobacterium moorei</name>
    <dbReference type="NCBI Taxonomy" id="102148"/>
    <lineage>
        <taxon>Bacteria</taxon>
        <taxon>Bacillati</taxon>
        <taxon>Bacillota</taxon>
        <taxon>Erysipelotrichia</taxon>
        <taxon>Erysipelotrichales</taxon>
        <taxon>Erysipelotrichaceae</taxon>
        <taxon>Solobacterium</taxon>
    </lineage>
</organism>
<evidence type="ECO:0000256" key="5">
    <source>
        <dbReference type="PIRSR" id="PIRSR000699-1"/>
    </source>
</evidence>
<dbReference type="AlphaFoldDB" id="A0A412PCQ3"/>
<evidence type="ECO:0000313" key="8">
    <source>
        <dbReference type="EMBL" id="RGT55004.1"/>
    </source>
</evidence>
<evidence type="ECO:0000256" key="4">
    <source>
        <dbReference type="ARBA" id="ARBA00022683"/>
    </source>
</evidence>
<accession>A0A412PCQ3</accession>
<dbReference type="PIRSF" id="PIRSF000699">
    <property type="entry name" value="PTS_IILac_III"/>
    <property type="match status" value="1"/>
</dbReference>
<keyword evidence="2" id="KW-0762">Sugar transport</keyword>
<comment type="caution">
    <text evidence="8">The sequence shown here is derived from an EMBL/GenBank/DDBJ whole genome shotgun (WGS) entry which is preliminary data.</text>
</comment>
<dbReference type="PANTHER" id="PTHR34382:SF7">
    <property type="entry name" value="PTS SYSTEM N,N'-DIACETYLCHITOBIOSE-SPECIFIC EIIA COMPONENT"/>
    <property type="match status" value="1"/>
</dbReference>
<dbReference type="PROSITE" id="PS51095">
    <property type="entry name" value="PTS_EIIA_TYPE_3"/>
    <property type="match status" value="1"/>
</dbReference>
<name>A0A412PCQ3_9FIRM</name>
<evidence type="ECO:0000256" key="3">
    <source>
        <dbReference type="ARBA" id="ARBA00022679"/>
    </source>
</evidence>
<keyword evidence="4" id="KW-0598">Phosphotransferase system</keyword>
<dbReference type="Gene3D" id="1.20.58.80">
    <property type="entry name" value="Phosphotransferase system, lactose/cellobiose-type IIA subunit"/>
    <property type="match status" value="1"/>
</dbReference>
<dbReference type="Pfam" id="PF02255">
    <property type="entry name" value="PTS_IIA"/>
    <property type="match status" value="1"/>
</dbReference>
<dbReference type="EMBL" id="QRWX01000003">
    <property type="protein sequence ID" value="RGT55004.1"/>
    <property type="molecule type" value="Genomic_DNA"/>
</dbReference>
<keyword evidence="6" id="KW-0479">Metal-binding</keyword>
<evidence type="ECO:0000313" key="9">
    <source>
        <dbReference type="Proteomes" id="UP000284731"/>
    </source>
</evidence>
<proteinExistence type="predicted"/>
<comment type="cofactor">
    <cofactor evidence="6">
        <name>Mg(2+)</name>
        <dbReference type="ChEBI" id="CHEBI:18420"/>
    </cofactor>
    <text evidence="6">Binds 1 Mg(2+) ion per trimer.</text>
</comment>
<dbReference type="SUPFAM" id="SSF46973">
    <property type="entry name" value="Enzyme IIa from lactose specific PTS, IIa-lac"/>
    <property type="match status" value="1"/>
</dbReference>
<evidence type="ECO:0000256" key="2">
    <source>
        <dbReference type="ARBA" id="ARBA00022597"/>
    </source>
</evidence>
<feature type="active site" description="Tele-phosphohistidine intermediate" evidence="5">
    <location>
        <position position="79"/>
    </location>
</feature>
<evidence type="ECO:0000256" key="1">
    <source>
        <dbReference type="ARBA" id="ARBA00022448"/>
    </source>
</evidence>
<keyword evidence="3" id="KW-0808">Transferase</keyword>
<evidence type="ECO:0000256" key="6">
    <source>
        <dbReference type="PIRSR" id="PIRSR000699-2"/>
    </source>
</evidence>
<gene>
    <name evidence="8" type="ORF">DWX20_07495</name>
</gene>
<dbReference type="InterPro" id="IPR003188">
    <property type="entry name" value="PTS_IIA_lac/cel"/>
</dbReference>
<protein>
    <submittedName>
        <fullName evidence="8">PTS lactose/cellobiose transporter subunit IIA</fullName>
    </submittedName>
</protein>